<evidence type="ECO:0000256" key="10">
    <source>
        <dbReference type="ARBA" id="ARBA00049401"/>
    </source>
</evidence>
<comment type="caution">
    <text evidence="12">The sequence shown here is derived from an EMBL/GenBank/DDBJ whole genome shotgun (WGS) entry which is preliminary data.</text>
</comment>
<evidence type="ECO:0000256" key="7">
    <source>
        <dbReference type="ARBA" id="ARBA00023002"/>
    </source>
</evidence>
<comment type="catalytic activity">
    <reaction evidence="10">
        <text>3 propionate 3-nitronate + 3 O2 + H2O = 3 3-oxopropanoate + 2 nitrate + nitrite + H2O2 + 3 H(+)</text>
        <dbReference type="Rhea" id="RHEA:57332"/>
        <dbReference type="ChEBI" id="CHEBI:15377"/>
        <dbReference type="ChEBI" id="CHEBI:15378"/>
        <dbReference type="ChEBI" id="CHEBI:15379"/>
        <dbReference type="ChEBI" id="CHEBI:16240"/>
        <dbReference type="ChEBI" id="CHEBI:16301"/>
        <dbReference type="ChEBI" id="CHEBI:17632"/>
        <dbReference type="ChEBI" id="CHEBI:33190"/>
        <dbReference type="ChEBI" id="CHEBI:136067"/>
    </reaction>
</comment>
<organism evidence="12 13">
    <name type="scientific">Flavobacterium akiainvivens</name>
    <dbReference type="NCBI Taxonomy" id="1202724"/>
    <lineage>
        <taxon>Bacteria</taxon>
        <taxon>Pseudomonadati</taxon>
        <taxon>Bacteroidota</taxon>
        <taxon>Flavobacteriia</taxon>
        <taxon>Flavobacteriales</taxon>
        <taxon>Flavobacteriaceae</taxon>
        <taxon>Flavobacterium</taxon>
    </lineage>
</organism>
<dbReference type="AlphaFoldDB" id="A0A0M8MCA8"/>
<name>A0A0M8MCA8_9FLAO</name>
<dbReference type="PATRIC" id="fig|1202724.3.peg.1040"/>
<dbReference type="Gene3D" id="3.20.20.70">
    <property type="entry name" value="Aldolase class I"/>
    <property type="match status" value="1"/>
</dbReference>
<evidence type="ECO:0000313" key="12">
    <source>
        <dbReference type="EMBL" id="KOS08213.1"/>
    </source>
</evidence>
<dbReference type="RefSeq" id="WP_074961451.1">
    <property type="nucleotide sequence ID" value="NZ_FOYA01000003.1"/>
</dbReference>
<evidence type="ECO:0000256" key="4">
    <source>
        <dbReference type="ARBA" id="ARBA00022630"/>
    </source>
</evidence>
<keyword evidence="6" id="KW-0547">Nucleotide-binding</keyword>
<dbReference type="SUPFAM" id="SSF51412">
    <property type="entry name" value="Inosine monophosphate dehydrogenase (IMPDH)"/>
    <property type="match status" value="1"/>
</dbReference>
<evidence type="ECO:0000256" key="11">
    <source>
        <dbReference type="ARBA" id="ARBA00067136"/>
    </source>
</evidence>
<dbReference type="Proteomes" id="UP000037755">
    <property type="component" value="Unassembled WGS sequence"/>
</dbReference>
<evidence type="ECO:0000256" key="3">
    <source>
        <dbReference type="ARBA" id="ARBA00022575"/>
    </source>
</evidence>
<dbReference type="PANTHER" id="PTHR42747">
    <property type="entry name" value="NITRONATE MONOOXYGENASE-RELATED"/>
    <property type="match status" value="1"/>
</dbReference>
<evidence type="ECO:0000256" key="9">
    <source>
        <dbReference type="ARBA" id="ARBA00031155"/>
    </source>
</evidence>
<accession>A0A0M8MCA8</accession>
<dbReference type="CDD" id="cd04730">
    <property type="entry name" value="NPD_like"/>
    <property type="match status" value="1"/>
</dbReference>
<evidence type="ECO:0000313" key="13">
    <source>
        <dbReference type="Proteomes" id="UP000037755"/>
    </source>
</evidence>
<evidence type="ECO:0000256" key="8">
    <source>
        <dbReference type="ARBA" id="ARBA00023033"/>
    </source>
</evidence>
<keyword evidence="8" id="KW-0503">Monooxygenase</keyword>
<evidence type="ECO:0000256" key="1">
    <source>
        <dbReference type="ARBA" id="ARBA00001917"/>
    </source>
</evidence>
<keyword evidence="4" id="KW-0285">Flavoprotein</keyword>
<dbReference type="InterPro" id="IPR004136">
    <property type="entry name" value="NMO"/>
</dbReference>
<dbReference type="GO" id="GO:0009636">
    <property type="term" value="P:response to toxic substance"/>
    <property type="evidence" value="ECO:0007669"/>
    <property type="project" value="UniProtKB-KW"/>
</dbReference>
<proteinExistence type="inferred from homology"/>
<keyword evidence="13" id="KW-1185">Reference proteome</keyword>
<dbReference type="InterPro" id="IPR013785">
    <property type="entry name" value="Aldolase_TIM"/>
</dbReference>
<evidence type="ECO:0000256" key="5">
    <source>
        <dbReference type="ARBA" id="ARBA00022643"/>
    </source>
</evidence>
<gene>
    <name evidence="12" type="ORF">AM493_05030</name>
</gene>
<dbReference type="GO" id="GO:0000166">
    <property type="term" value="F:nucleotide binding"/>
    <property type="evidence" value="ECO:0007669"/>
    <property type="project" value="UniProtKB-KW"/>
</dbReference>
<dbReference type="EMBL" id="LIYD01000005">
    <property type="protein sequence ID" value="KOS08213.1"/>
    <property type="molecule type" value="Genomic_DNA"/>
</dbReference>
<sequence>MTWPTSLLKPLKIQYPIIQAPMLGITTPEMVAAISNAGGLGSLPVGGLSPEKTQALIQQTKQLTDKPFAVNLFVHDIPEVNTTEATSMLSFLKDLSTQNNLVFDEPDINSLKFYSYKEQIDVLLEENISIISFTFGIPDRESIDTLKANNVFLIGTATSVNEAILLEKAGVDAISVQGIEAGGHRGSFINEPLPQIGLMALLPQVVDAVKVPVIASGAIKDGRTIKAALVLGAQAVQVGSVFLACNESLAIPAYKNRLANIIDTETQLTRVFSGRWARGISNKMMDEITLSGLVIPPYPIMNSLTTPLRVASQKADNADYTNLWAGQAAGGAQQKPATQIFTDMVHSFESLG</sequence>
<dbReference type="GO" id="GO:0018580">
    <property type="term" value="F:nitronate monooxygenase activity"/>
    <property type="evidence" value="ECO:0007669"/>
    <property type="project" value="InterPro"/>
</dbReference>
<dbReference type="PANTHER" id="PTHR42747:SF3">
    <property type="entry name" value="NITRONATE MONOOXYGENASE-RELATED"/>
    <property type="match status" value="1"/>
</dbReference>
<dbReference type="FunFam" id="3.20.20.70:FF:000154">
    <property type="entry name" value="Probable nitronate monooxygenase"/>
    <property type="match status" value="1"/>
</dbReference>
<evidence type="ECO:0000256" key="2">
    <source>
        <dbReference type="ARBA" id="ARBA00009881"/>
    </source>
</evidence>
<protein>
    <recommendedName>
        <fullName evidence="11">Nitronate monooxygenase</fullName>
    </recommendedName>
    <alternativeName>
        <fullName evidence="9">Propionate 3-nitronate monooxygenase</fullName>
    </alternativeName>
</protein>
<dbReference type="STRING" id="1202724.AM493_05030"/>
<dbReference type="Pfam" id="PF03060">
    <property type="entry name" value="NMO"/>
    <property type="match status" value="1"/>
</dbReference>
<comment type="similarity">
    <text evidence="2">Belongs to the nitronate monooxygenase family. NMO class I subfamily.</text>
</comment>
<keyword evidence="7" id="KW-0560">Oxidoreductase</keyword>
<comment type="cofactor">
    <cofactor evidence="1">
        <name>FMN</name>
        <dbReference type="ChEBI" id="CHEBI:58210"/>
    </cofactor>
</comment>
<dbReference type="OrthoDB" id="9778912at2"/>
<reference evidence="12 13" key="1">
    <citation type="submission" date="2015-08" db="EMBL/GenBank/DDBJ databases">
        <title>Whole genome sequence of Flavobacterium akiainvivens IK-1T, from decaying Wikstroemia oahuensis, an endemic Hawaiian shrub.</title>
        <authorList>
            <person name="Wan X."/>
            <person name="Hou S."/>
            <person name="Saito J."/>
            <person name="Donachie S."/>
        </authorList>
    </citation>
    <scope>NUCLEOTIDE SEQUENCE [LARGE SCALE GENOMIC DNA]</scope>
    <source>
        <strain evidence="12 13">IK-1</strain>
    </source>
</reference>
<keyword evidence="5" id="KW-0288">FMN</keyword>
<keyword evidence="3" id="KW-0216">Detoxification</keyword>
<evidence type="ECO:0000256" key="6">
    <source>
        <dbReference type="ARBA" id="ARBA00022741"/>
    </source>
</evidence>